<evidence type="ECO:0000259" key="8">
    <source>
        <dbReference type="Pfam" id="PF18158"/>
    </source>
</evidence>
<dbReference type="PANTHER" id="PTHR42707">
    <property type="entry name" value="ACYL-COA DEHYDROGENASE"/>
    <property type="match status" value="1"/>
</dbReference>
<proteinExistence type="inferred from homology"/>
<gene>
    <name evidence="9" type="ORF">C7Y72_08100</name>
</gene>
<dbReference type="PANTHER" id="PTHR42707:SF3">
    <property type="entry name" value="ACYL-COA DEHYDROGENASE AIDB-RELATED"/>
    <property type="match status" value="1"/>
</dbReference>
<dbReference type="EMBL" id="PYYB01000001">
    <property type="protein sequence ID" value="PTL59612.1"/>
    <property type="molecule type" value="Genomic_DNA"/>
</dbReference>
<feature type="domain" description="Adaptive response protein AidB N-terminal" evidence="8">
    <location>
        <begin position="14"/>
        <end position="168"/>
    </location>
</feature>
<dbReference type="PROSITE" id="PS00073">
    <property type="entry name" value="ACYL_COA_DH_2"/>
    <property type="match status" value="1"/>
</dbReference>
<comment type="caution">
    <text evidence="9">The sequence shown here is derived from an EMBL/GenBank/DDBJ whole genome shotgun (WGS) entry which is preliminary data.</text>
</comment>
<dbReference type="InterPro" id="IPR041504">
    <property type="entry name" value="AidB_N"/>
</dbReference>
<dbReference type="RefSeq" id="WP_107568255.1">
    <property type="nucleotide sequence ID" value="NZ_PYYB01000001.1"/>
</dbReference>
<evidence type="ECO:0000256" key="3">
    <source>
        <dbReference type="ARBA" id="ARBA00022630"/>
    </source>
</evidence>
<feature type="domain" description="Acyl-CoA oxidase/dehydrogenase middle" evidence="7">
    <location>
        <begin position="183"/>
        <end position="276"/>
    </location>
</feature>
<evidence type="ECO:0000256" key="2">
    <source>
        <dbReference type="ARBA" id="ARBA00009347"/>
    </source>
</evidence>
<comment type="similarity">
    <text evidence="2 5">Belongs to the acyl-CoA dehydrogenase family.</text>
</comment>
<comment type="cofactor">
    <cofactor evidence="1 5">
        <name>FAD</name>
        <dbReference type="ChEBI" id="CHEBI:57692"/>
    </cofactor>
</comment>
<keyword evidence="10" id="KW-1185">Reference proteome</keyword>
<evidence type="ECO:0000256" key="4">
    <source>
        <dbReference type="ARBA" id="ARBA00022827"/>
    </source>
</evidence>
<dbReference type="Pfam" id="PF18158">
    <property type="entry name" value="AidB_N"/>
    <property type="match status" value="1"/>
</dbReference>
<dbReference type="InterPro" id="IPR036250">
    <property type="entry name" value="AcylCo_DH-like_C"/>
</dbReference>
<dbReference type="InterPro" id="IPR006091">
    <property type="entry name" value="Acyl-CoA_Oxase/DH_mid-dom"/>
</dbReference>
<dbReference type="Gene3D" id="2.40.110.20">
    <property type="match status" value="1"/>
</dbReference>
<dbReference type="InterPro" id="IPR009075">
    <property type="entry name" value="AcylCo_DH/oxidase_C"/>
</dbReference>
<dbReference type="OrthoDB" id="9771038at2"/>
<organism evidence="9 10">
    <name type="scientific">Paraconexibacter algicola</name>
    <dbReference type="NCBI Taxonomy" id="2133960"/>
    <lineage>
        <taxon>Bacteria</taxon>
        <taxon>Bacillati</taxon>
        <taxon>Actinomycetota</taxon>
        <taxon>Thermoleophilia</taxon>
        <taxon>Solirubrobacterales</taxon>
        <taxon>Paraconexibacteraceae</taxon>
        <taxon>Paraconexibacter</taxon>
    </lineage>
</organism>
<keyword evidence="3 5" id="KW-0285">Flavoprotein</keyword>
<dbReference type="Pfam" id="PF00441">
    <property type="entry name" value="Acyl-CoA_dh_1"/>
    <property type="match status" value="1"/>
</dbReference>
<dbReference type="Gene3D" id="1.20.140.10">
    <property type="entry name" value="Butyryl-CoA Dehydrogenase, subunit A, domain 3"/>
    <property type="match status" value="1"/>
</dbReference>
<dbReference type="InterPro" id="IPR009100">
    <property type="entry name" value="AcylCoA_DH/oxidase_NM_dom_sf"/>
</dbReference>
<dbReference type="SUPFAM" id="SSF47203">
    <property type="entry name" value="Acyl-CoA dehydrogenase C-terminal domain-like"/>
    <property type="match status" value="1"/>
</dbReference>
<protein>
    <submittedName>
        <fullName evidence="9">DNA alkylation response protein</fullName>
    </submittedName>
</protein>
<accession>A0A2T4UK34</accession>
<evidence type="ECO:0000256" key="5">
    <source>
        <dbReference type="RuleBase" id="RU362125"/>
    </source>
</evidence>
<keyword evidence="4 5" id="KW-0274">FAD</keyword>
<evidence type="ECO:0000259" key="6">
    <source>
        <dbReference type="Pfam" id="PF00441"/>
    </source>
</evidence>
<dbReference type="Gene3D" id="6.10.250.600">
    <property type="match status" value="1"/>
</dbReference>
<dbReference type="AlphaFoldDB" id="A0A2T4UK34"/>
<keyword evidence="5" id="KW-0560">Oxidoreductase</keyword>
<evidence type="ECO:0000259" key="7">
    <source>
        <dbReference type="Pfam" id="PF02770"/>
    </source>
</evidence>
<dbReference type="Pfam" id="PF02770">
    <property type="entry name" value="Acyl-CoA_dh_M"/>
    <property type="match status" value="1"/>
</dbReference>
<dbReference type="SUPFAM" id="SSF56645">
    <property type="entry name" value="Acyl-CoA dehydrogenase NM domain-like"/>
    <property type="match status" value="1"/>
</dbReference>
<evidence type="ECO:0000313" key="9">
    <source>
        <dbReference type="EMBL" id="PTL59612.1"/>
    </source>
</evidence>
<dbReference type="InterPro" id="IPR052904">
    <property type="entry name" value="Acyl-CoA_dehydrogenase-like"/>
</dbReference>
<feature type="domain" description="Acyl-CoA dehydrogenase/oxidase C-terminal" evidence="6">
    <location>
        <begin position="286"/>
        <end position="442"/>
    </location>
</feature>
<evidence type="ECO:0000313" key="10">
    <source>
        <dbReference type="Proteomes" id="UP000240739"/>
    </source>
</evidence>
<name>A0A2T4UK34_9ACTN</name>
<sequence length="552" mass="57859">MALAVEQPTTTPEQPPRFADVDLVGTDRAMLDALRAYGADALVDETRAFGRVAGSTALLDAGFAANEHPPQLVPYDRGGARTDAIALHPGWHEVLGAAVRAGVSGAAWTDGRPGAHVARAAGFIAINQAEAGVGCPLAMTHSSVPALRLEPSVAAVWEPLVTSGSYDPRPIGPQDKTGALVGMALTERSGGSDVRRSTTVAVPHEDGTWRVTGEKWFVSAIQSDAMFVLAQTADGLSTLLVPCRNPDGSRNGMRVDRLKDKLGNRSNPTAEVTFDGAVGHLVGEQGRGVRAIMAMIQGTRLDCILGSAAVMRVGTTEAIHWSRHRIAFGRRLVDQPAMTAVLADLALESEAAMWSGLRLARAVEDQAAGDTHAAAFRRLALPTLKYWVCKRAPAQLGEALECLGGYGYTEESRVARAYREAPLMSVWEGSGNVQALDVLRALQTDPGCAEAVMDELDGARGANRRLDGEADALRADLAGGAAGIGEARAREVTGRVARAIQAAQMVRHAPDFVADAFCATRLDGSAGGGVFGALPTGLDVEAIVSRATGTED</sequence>
<reference evidence="9 10" key="1">
    <citation type="submission" date="2018-03" db="EMBL/GenBank/DDBJ databases">
        <title>Aquarubrobacter algicola gen. nov., sp. nov., a novel actinobacterium isolated from shallow eutrophic lake during the end of cyanobacterial harmful algal blooms.</title>
        <authorList>
            <person name="Chun S.J."/>
        </authorList>
    </citation>
    <scope>NUCLEOTIDE SEQUENCE [LARGE SCALE GENOMIC DNA]</scope>
    <source>
        <strain evidence="9 10">Seoho-28</strain>
    </source>
</reference>
<evidence type="ECO:0000256" key="1">
    <source>
        <dbReference type="ARBA" id="ARBA00001974"/>
    </source>
</evidence>
<dbReference type="InterPro" id="IPR006089">
    <property type="entry name" value="Acyl-CoA_DH_CS"/>
</dbReference>
<dbReference type="GO" id="GO:0003995">
    <property type="term" value="F:acyl-CoA dehydrogenase activity"/>
    <property type="evidence" value="ECO:0007669"/>
    <property type="project" value="InterPro"/>
</dbReference>
<dbReference type="Proteomes" id="UP000240739">
    <property type="component" value="Unassembled WGS sequence"/>
</dbReference>